<dbReference type="Proteomes" id="UP000600918">
    <property type="component" value="Unassembled WGS sequence"/>
</dbReference>
<organism evidence="2 3">
    <name type="scientific">Vespula pensylvanica</name>
    <name type="common">Western yellow jacket</name>
    <name type="synonym">Wasp</name>
    <dbReference type="NCBI Taxonomy" id="30213"/>
    <lineage>
        <taxon>Eukaryota</taxon>
        <taxon>Metazoa</taxon>
        <taxon>Ecdysozoa</taxon>
        <taxon>Arthropoda</taxon>
        <taxon>Hexapoda</taxon>
        <taxon>Insecta</taxon>
        <taxon>Pterygota</taxon>
        <taxon>Neoptera</taxon>
        <taxon>Endopterygota</taxon>
        <taxon>Hymenoptera</taxon>
        <taxon>Apocrita</taxon>
        <taxon>Aculeata</taxon>
        <taxon>Vespoidea</taxon>
        <taxon>Vespidae</taxon>
        <taxon>Vespinae</taxon>
        <taxon>Vespula</taxon>
    </lineage>
</organism>
<evidence type="ECO:0000313" key="2">
    <source>
        <dbReference type="EMBL" id="KAF7420031.1"/>
    </source>
</evidence>
<proteinExistence type="predicted"/>
<sequence length="93" mass="10394">MDEVFYSVDIGADTKESQVPVERNVESCYPSDFPEGLPEIRSTNDYEGTNRVSGGRVSVYTRGNNERARKANVEILVEILEKDTRLGTPLKLA</sequence>
<dbReference type="EMBL" id="JACSDY010000009">
    <property type="protein sequence ID" value="KAF7420031.1"/>
    <property type="molecule type" value="Genomic_DNA"/>
</dbReference>
<evidence type="ECO:0000313" key="3">
    <source>
        <dbReference type="Proteomes" id="UP000600918"/>
    </source>
</evidence>
<accession>A0A834NWU2</accession>
<feature type="region of interest" description="Disordered" evidence="1">
    <location>
        <begin position="30"/>
        <end position="49"/>
    </location>
</feature>
<reference evidence="2" key="1">
    <citation type="journal article" date="2020" name="G3 (Bethesda)">
        <title>High-Quality Assemblies for Three Invasive Social Wasps from the &lt;i&gt;Vespula&lt;/i&gt; Genus.</title>
        <authorList>
            <person name="Harrop T.W.R."/>
            <person name="Guhlin J."/>
            <person name="McLaughlin G.M."/>
            <person name="Permina E."/>
            <person name="Stockwell P."/>
            <person name="Gilligan J."/>
            <person name="Le Lec M.F."/>
            <person name="Gruber M.A.M."/>
            <person name="Quinn O."/>
            <person name="Lovegrove M."/>
            <person name="Duncan E.J."/>
            <person name="Remnant E.J."/>
            <person name="Van Eeckhoven J."/>
            <person name="Graham B."/>
            <person name="Knapp R.A."/>
            <person name="Langford K.W."/>
            <person name="Kronenberg Z."/>
            <person name="Press M.O."/>
            <person name="Eacker S.M."/>
            <person name="Wilson-Rankin E.E."/>
            <person name="Purcell J."/>
            <person name="Lester P.J."/>
            <person name="Dearden P.K."/>
        </authorList>
    </citation>
    <scope>NUCLEOTIDE SEQUENCE</scope>
    <source>
        <strain evidence="2">Volc-1</strain>
    </source>
</reference>
<name>A0A834NWU2_VESPE</name>
<keyword evidence="3" id="KW-1185">Reference proteome</keyword>
<protein>
    <submittedName>
        <fullName evidence="2">Uncharacterized protein</fullName>
    </submittedName>
</protein>
<comment type="caution">
    <text evidence="2">The sequence shown here is derived from an EMBL/GenBank/DDBJ whole genome shotgun (WGS) entry which is preliminary data.</text>
</comment>
<dbReference type="AlphaFoldDB" id="A0A834NWU2"/>
<gene>
    <name evidence="2" type="ORF">H0235_010328</name>
</gene>
<evidence type="ECO:0000256" key="1">
    <source>
        <dbReference type="SAM" id="MobiDB-lite"/>
    </source>
</evidence>